<comment type="similarity">
    <text evidence="1">Belongs to the nitroreductase family.</text>
</comment>
<dbReference type="Pfam" id="PF00881">
    <property type="entry name" value="Nitroreductase"/>
    <property type="match status" value="1"/>
</dbReference>
<gene>
    <name evidence="4" type="ORF">EV700_3083</name>
</gene>
<evidence type="ECO:0000256" key="1">
    <source>
        <dbReference type="ARBA" id="ARBA00007118"/>
    </source>
</evidence>
<dbReference type="InterPro" id="IPR029479">
    <property type="entry name" value="Nitroreductase"/>
</dbReference>
<protein>
    <submittedName>
        <fullName evidence="4">Nitroreductase</fullName>
    </submittedName>
</protein>
<dbReference type="GO" id="GO:0016491">
    <property type="term" value="F:oxidoreductase activity"/>
    <property type="evidence" value="ECO:0007669"/>
    <property type="project" value="UniProtKB-KW"/>
</dbReference>
<dbReference type="Proteomes" id="UP000292423">
    <property type="component" value="Unassembled WGS sequence"/>
</dbReference>
<evidence type="ECO:0000313" key="4">
    <source>
        <dbReference type="EMBL" id="RZU36870.1"/>
    </source>
</evidence>
<name>A0A4Q7YI55_9GAMM</name>
<evidence type="ECO:0000256" key="2">
    <source>
        <dbReference type="ARBA" id="ARBA00023002"/>
    </source>
</evidence>
<sequence length="260" mass="29200">MTASTHAPIQTKLIDGKERYYEPAPQGIDVEAFRQVVTSRRSVRKFTAKPIPKEVVDDCLDLAMLAPCSSGLQPWEFYVVRSSGKKAKLVKACMSQWAAKSAAELIVCVARTDRVNEFSKKMMRDWPMPEVPPLVKRYYQMIPYNYMPGPLNSFARVKKAAISVGGIFTPLPRGPFTEDEVKLWAAKSAALACENLVLAFRAHGYDTCMMEGYDEARVSKLLNLPDGAFPIMVVAAGERAEDGVFWPQVRFERELFVHEV</sequence>
<proteinExistence type="inferred from homology"/>
<keyword evidence="5" id="KW-1185">Reference proteome</keyword>
<dbReference type="SUPFAM" id="SSF55469">
    <property type="entry name" value="FMN-dependent nitroreductase-like"/>
    <property type="match status" value="1"/>
</dbReference>
<feature type="domain" description="Nitroreductase" evidence="3">
    <location>
        <begin position="38"/>
        <end position="237"/>
    </location>
</feature>
<dbReference type="RefSeq" id="WP_130415429.1">
    <property type="nucleotide sequence ID" value="NZ_SHKX01000016.1"/>
</dbReference>
<dbReference type="Gene3D" id="3.40.109.10">
    <property type="entry name" value="NADH Oxidase"/>
    <property type="match status" value="1"/>
</dbReference>
<comment type="caution">
    <text evidence="4">The sequence shown here is derived from an EMBL/GenBank/DDBJ whole genome shotgun (WGS) entry which is preliminary data.</text>
</comment>
<organism evidence="4 5">
    <name type="scientific">Fluviicoccus keumensis</name>
    <dbReference type="NCBI Taxonomy" id="1435465"/>
    <lineage>
        <taxon>Bacteria</taxon>
        <taxon>Pseudomonadati</taxon>
        <taxon>Pseudomonadota</taxon>
        <taxon>Gammaproteobacteria</taxon>
        <taxon>Moraxellales</taxon>
        <taxon>Moraxellaceae</taxon>
        <taxon>Fluviicoccus</taxon>
    </lineage>
</organism>
<accession>A0A4Q7YI55</accession>
<dbReference type="PANTHER" id="PTHR43673">
    <property type="entry name" value="NAD(P)H NITROREDUCTASE YDGI-RELATED"/>
    <property type="match status" value="1"/>
</dbReference>
<keyword evidence="2" id="KW-0560">Oxidoreductase</keyword>
<dbReference type="OrthoDB" id="9784375at2"/>
<dbReference type="EMBL" id="SHKX01000016">
    <property type="protein sequence ID" value="RZU36870.1"/>
    <property type="molecule type" value="Genomic_DNA"/>
</dbReference>
<dbReference type="AlphaFoldDB" id="A0A4Q7YI55"/>
<evidence type="ECO:0000313" key="5">
    <source>
        <dbReference type="Proteomes" id="UP000292423"/>
    </source>
</evidence>
<dbReference type="PANTHER" id="PTHR43673:SF10">
    <property type="entry name" value="NADH DEHYDROGENASE_NAD(P)H NITROREDUCTASE XCC3605-RELATED"/>
    <property type="match status" value="1"/>
</dbReference>
<dbReference type="InterPro" id="IPR000415">
    <property type="entry name" value="Nitroreductase-like"/>
</dbReference>
<evidence type="ECO:0000259" key="3">
    <source>
        <dbReference type="Pfam" id="PF00881"/>
    </source>
</evidence>
<reference evidence="4 5" key="1">
    <citation type="submission" date="2019-02" db="EMBL/GenBank/DDBJ databases">
        <title>Genomic Encyclopedia of Type Strains, Phase IV (KMG-IV): sequencing the most valuable type-strain genomes for metagenomic binning, comparative biology and taxonomic classification.</title>
        <authorList>
            <person name="Goeker M."/>
        </authorList>
    </citation>
    <scope>NUCLEOTIDE SEQUENCE [LARGE SCALE GENOMIC DNA]</scope>
    <source>
        <strain evidence="4 5">DSM 105135</strain>
    </source>
</reference>